<dbReference type="SUPFAM" id="SSF48264">
    <property type="entry name" value="Cytochrome P450"/>
    <property type="match status" value="2"/>
</dbReference>
<dbReference type="InterPro" id="IPR036396">
    <property type="entry name" value="Cyt_P450_sf"/>
</dbReference>
<dbReference type="InterPro" id="IPR001680">
    <property type="entry name" value="WD40_rpt"/>
</dbReference>
<dbReference type="InterPro" id="IPR036322">
    <property type="entry name" value="WD40_repeat_dom_sf"/>
</dbReference>
<dbReference type="CDD" id="cd20651">
    <property type="entry name" value="CYP15A1-like"/>
    <property type="match status" value="1"/>
</dbReference>
<feature type="repeat" description="WD" evidence="13">
    <location>
        <begin position="8"/>
        <end position="42"/>
    </location>
</feature>
<evidence type="ECO:0000313" key="15">
    <source>
        <dbReference type="Proteomes" id="UP000494165"/>
    </source>
</evidence>
<dbReference type="FunFam" id="1.10.630.10:FF:000002">
    <property type="entry name" value="Cytochrome P450 1A1"/>
    <property type="match status" value="2"/>
</dbReference>
<gene>
    <name evidence="14" type="ORF">CLODIP_2_CD11379</name>
</gene>
<comment type="subcellular location">
    <subcellularLocation>
        <location evidence="2">Membrane</location>
    </subcellularLocation>
</comment>
<dbReference type="PROSITE" id="PS00086">
    <property type="entry name" value="CYTOCHROME_P450"/>
    <property type="match status" value="2"/>
</dbReference>
<dbReference type="Pfam" id="PF00400">
    <property type="entry name" value="WD40"/>
    <property type="match status" value="3"/>
</dbReference>
<organism evidence="14 15">
    <name type="scientific">Cloeon dipterum</name>
    <dbReference type="NCBI Taxonomy" id="197152"/>
    <lineage>
        <taxon>Eukaryota</taxon>
        <taxon>Metazoa</taxon>
        <taxon>Ecdysozoa</taxon>
        <taxon>Arthropoda</taxon>
        <taxon>Hexapoda</taxon>
        <taxon>Insecta</taxon>
        <taxon>Pterygota</taxon>
        <taxon>Palaeoptera</taxon>
        <taxon>Ephemeroptera</taxon>
        <taxon>Pisciforma</taxon>
        <taxon>Baetidae</taxon>
        <taxon>Cloeon</taxon>
    </lineage>
</organism>
<reference evidence="14 15" key="1">
    <citation type="submission" date="2020-04" db="EMBL/GenBank/DDBJ databases">
        <authorList>
            <person name="Alioto T."/>
            <person name="Alioto T."/>
            <person name="Gomez Garrido J."/>
        </authorList>
    </citation>
    <scope>NUCLEOTIDE SEQUENCE [LARGE SCALE GENOMIC DNA]</scope>
</reference>
<keyword evidence="4 13" id="KW-0853">WD repeat</keyword>
<dbReference type="EMBL" id="CADEPI010000005">
    <property type="protein sequence ID" value="CAB3361231.1"/>
    <property type="molecule type" value="Genomic_DNA"/>
</dbReference>
<dbReference type="InterPro" id="IPR015943">
    <property type="entry name" value="WD40/YVTN_repeat-like_dom_sf"/>
</dbReference>
<dbReference type="GO" id="GO:0006082">
    <property type="term" value="P:organic acid metabolic process"/>
    <property type="evidence" value="ECO:0007669"/>
    <property type="project" value="TreeGrafter"/>
</dbReference>
<dbReference type="Gene3D" id="1.10.630.10">
    <property type="entry name" value="Cytochrome P450"/>
    <property type="match status" value="2"/>
</dbReference>
<dbReference type="GO" id="GO:0016712">
    <property type="term" value="F:oxidoreductase activity, acting on paired donors, with incorporation or reduction of molecular oxygen, reduced flavin or flavoprotein as one donor, and incorporation of one atom of oxygen"/>
    <property type="evidence" value="ECO:0007669"/>
    <property type="project" value="TreeGrafter"/>
</dbReference>
<keyword evidence="9 12" id="KW-0408">Iron</keyword>
<evidence type="ECO:0000256" key="11">
    <source>
        <dbReference type="ARBA" id="ARBA00023136"/>
    </source>
</evidence>
<dbReference type="Proteomes" id="UP000494165">
    <property type="component" value="Unassembled WGS sequence"/>
</dbReference>
<keyword evidence="6 12" id="KW-0479">Metal-binding</keyword>
<dbReference type="PANTHER" id="PTHR24300">
    <property type="entry name" value="CYTOCHROME P450 508A4-RELATED"/>
    <property type="match status" value="1"/>
</dbReference>
<evidence type="ECO:0000256" key="2">
    <source>
        <dbReference type="ARBA" id="ARBA00004370"/>
    </source>
</evidence>
<protein>
    <submittedName>
        <fullName evidence="14">Uncharacterized protein</fullName>
    </submittedName>
</protein>
<dbReference type="InterPro" id="IPR050182">
    <property type="entry name" value="Cytochrome_P450_fam2"/>
</dbReference>
<evidence type="ECO:0000313" key="14">
    <source>
        <dbReference type="EMBL" id="CAB3361231.1"/>
    </source>
</evidence>
<keyword evidence="8" id="KW-0560">Oxidoreductase</keyword>
<dbReference type="PRINTS" id="PR00463">
    <property type="entry name" value="EP450I"/>
</dbReference>
<feature type="repeat" description="WD" evidence="13">
    <location>
        <begin position="247"/>
        <end position="279"/>
    </location>
</feature>
<keyword evidence="15" id="KW-1185">Reference proteome</keyword>
<evidence type="ECO:0000256" key="9">
    <source>
        <dbReference type="ARBA" id="ARBA00023004"/>
    </source>
</evidence>
<dbReference type="GO" id="GO:0020037">
    <property type="term" value="F:heme binding"/>
    <property type="evidence" value="ECO:0007669"/>
    <property type="project" value="InterPro"/>
</dbReference>
<name>A0A8S1C006_9INSE</name>
<dbReference type="GO" id="GO:0005737">
    <property type="term" value="C:cytoplasm"/>
    <property type="evidence" value="ECO:0007669"/>
    <property type="project" value="TreeGrafter"/>
</dbReference>
<dbReference type="InterPro" id="IPR019775">
    <property type="entry name" value="WD40_repeat_CS"/>
</dbReference>
<feature type="binding site" description="axial binding residue" evidence="12">
    <location>
        <position position="1265"/>
    </location>
    <ligand>
        <name>heme</name>
        <dbReference type="ChEBI" id="CHEBI:30413"/>
    </ligand>
    <ligandPart>
        <name>Fe</name>
        <dbReference type="ChEBI" id="CHEBI:18248"/>
    </ligandPart>
</feature>
<comment type="cofactor">
    <cofactor evidence="1 12">
        <name>heme</name>
        <dbReference type="ChEBI" id="CHEBI:30413"/>
    </cofactor>
</comment>
<dbReference type="PROSITE" id="PS50082">
    <property type="entry name" value="WD_REPEATS_2"/>
    <property type="match status" value="2"/>
</dbReference>
<comment type="similarity">
    <text evidence="3">Belongs to the cytochrome P450 family.</text>
</comment>
<dbReference type="GO" id="GO:0005506">
    <property type="term" value="F:iron ion binding"/>
    <property type="evidence" value="ECO:0007669"/>
    <property type="project" value="InterPro"/>
</dbReference>
<evidence type="ECO:0000256" key="1">
    <source>
        <dbReference type="ARBA" id="ARBA00001971"/>
    </source>
</evidence>
<dbReference type="PANTHER" id="PTHR24300:SF376">
    <property type="entry name" value="CYTOCHROME P450 15A1"/>
    <property type="match status" value="1"/>
</dbReference>
<evidence type="ECO:0000256" key="4">
    <source>
        <dbReference type="ARBA" id="ARBA00022574"/>
    </source>
</evidence>
<dbReference type="Pfam" id="PF00067">
    <property type="entry name" value="p450"/>
    <property type="match status" value="2"/>
</dbReference>
<sequence length="1319" mass="149440">MFEALSVDTEHKDLIHDVAFDYYGQRMATCSSDQQVKVWDLDLHGSWHCTSSWKAHSGSVWKVTWAHPEFGQVIATCSFDRTAAVWEEIPAGDGPGETARSHWIRRTNMLGLQLATSSSDGVVRIYEAPDVMNLSTWTVQYEIQAKMPISCLTWNCSFSSKHLPLLAVGSDEVAAPQGTIAGGQTSNVVIGAAKVVVYEYSENSRRSYHLLAIASRDVKLVILRPLEDSTETATGLTKFSVEIAARFEDHYSVVWRVSWNITGTILASSGDDNCVRLWKANYAGVWRCVEVLRDDTGSAHTSADSELPPISTGQSGGHSYVPLSAAAAVSGSQTLVGGATNILYVARVKRHPHFPPGPSNYPIFGSLLALRKNTPLHETVFQLSKKYGQVVGLFLGPSAKTVVINGYEAVKHVLSREDFAFRPDGILIRARSFNKKLGVLFSDGPLWKEQRRFTLRHLRDFGFGKKSMEGLIHEEINTLINNLNQRIAASKDEMETEGILIKDLFPVSVINILWAIMAGVRYDHKDESFQVLMHNVNEFFRNGNPTGGIMVLPILRFVPFVNAPYKRQLVSVKVLQEFIQKSINDHKATFQDDNMRDFLDVFIKEMKDQQNDEYSTFTEQQLVVLCMDLFLAGTETTASSLGYFFLYLMQYPDVQEKMRQEIFRVVGRDRLPSLEDMPKLHYVQAATWEVLRMANLIPFTIPHFTKQKIELFGYSVPRNCLVMVNLYSVMMEDSWGDPRVFRPERFMKNGVCVKNERLILFGLGPRVCLGEPLAKNTSFLFLAALLQKFRFGIPSLHRKPNMDHLQGFTSSPRPYQCIRDTNMIIEIILLFIVVILSVQYIGAARKSANFPPALPNYPIVGSLPSLRASTPLHVTACNLAKKYGPIFGLYLGPTRTTIVVNGYEAVKNVLSREDLAYRPDAILFRERSYNKRLGVLFSDGPLWKEQRRFTLRHLRDFGFGKKSLEGCINEEINTLIDNLNRRMSDAKDTMKSEGIKIADLFPVSVINILWAIMAGVRHSHDDEHFKALMHSVNEFFRNGNPSGGIMVMPILRFLPIINAGYKRQLESAEMLKKFIQKTIDEHKATYQDDSMRDFIDVFIKEMKENENIENSTFHEQQLVILCMDLFLAGTETTASSLAYFFLYLMLHPEAQDKMRKEIHEVVGLDRLPSLEDMPSLPYVQAAIWEILRVANLVPFTPPHFTTKDIELFGYTIPANCAVLVNLYSVFMEEEYWKDPEVFRPERFIKDGVCTKNERLILFGLGPRACLGEPLAKNTSFLFLTALLQKYKFSLPTAQPKPNMDHLQGFTSSPRPYHISVTPL</sequence>
<comment type="caution">
    <text evidence="14">The sequence shown here is derived from an EMBL/GenBank/DDBJ whole genome shotgun (WGS) entry which is preliminary data.</text>
</comment>
<dbReference type="InterPro" id="IPR001128">
    <property type="entry name" value="Cyt_P450"/>
</dbReference>
<evidence type="ECO:0000256" key="10">
    <source>
        <dbReference type="ARBA" id="ARBA00023033"/>
    </source>
</evidence>
<evidence type="ECO:0000256" key="6">
    <source>
        <dbReference type="ARBA" id="ARBA00022723"/>
    </source>
</evidence>
<dbReference type="PROSITE" id="PS00678">
    <property type="entry name" value="WD_REPEATS_1"/>
    <property type="match status" value="1"/>
</dbReference>
<dbReference type="SUPFAM" id="SSF50978">
    <property type="entry name" value="WD40 repeat-like"/>
    <property type="match status" value="1"/>
</dbReference>
<accession>A0A8S1C006</accession>
<dbReference type="OrthoDB" id="364224at2759"/>
<evidence type="ECO:0000256" key="8">
    <source>
        <dbReference type="ARBA" id="ARBA00023002"/>
    </source>
</evidence>
<evidence type="ECO:0000256" key="13">
    <source>
        <dbReference type="PROSITE-ProRule" id="PRU00221"/>
    </source>
</evidence>
<evidence type="ECO:0000256" key="5">
    <source>
        <dbReference type="ARBA" id="ARBA00022617"/>
    </source>
</evidence>
<evidence type="ECO:0000256" key="3">
    <source>
        <dbReference type="ARBA" id="ARBA00010617"/>
    </source>
</evidence>
<evidence type="ECO:0000256" key="12">
    <source>
        <dbReference type="PIRSR" id="PIRSR602401-1"/>
    </source>
</evidence>
<dbReference type="SMART" id="SM00320">
    <property type="entry name" value="WD40"/>
    <property type="match status" value="3"/>
</dbReference>
<proteinExistence type="inferred from homology"/>
<dbReference type="PRINTS" id="PR00385">
    <property type="entry name" value="P450"/>
</dbReference>
<dbReference type="GO" id="GO:0016020">
    <property type="term" value="C:membrane"/>
    <property type="evidence" value="ECO:0007669"/>
    <property type="project" value="UniProtKB-SubCell"/>
</dbReference>
<keyword evidence="5 12" id="KW-0349">Heme</keyword>
<evidence type="ECO:0000256" key="7">
    <source>
        <dbReference type="ARBA" id="ARBA00022737"/>
    </source>
</evidence>
<keyword evidence="7" id="KW-0677">Repeat</keyword>
<keyword evidence="11" id="KW-0472">Membrane</keyword>
<dbReference type="GO" id="GO:0006805">
    <property type="term" value="P:xenobiotic metabolic process"/>
    <property type="evidence" value="ECO:0007669"/>
    <property type="project" value="TreeGrafter"/>
</dbReference>
<dbReference type="PROSITE" id="PS50294">
    <property type="entry name" value="WD_REPEATS_REGION"/>
    <property type="match status" value="2"/>
</dbReference>
<dbReference type="InterPro" id="IPR017972">
    <property type="entry name" value="Cyt_P450_CS"/>
</dbReference>
<keyword evidence="10" id="KW-0503">Monooxygenase</keyword>
<dbReference type="GO" id="GO:0008395">
    <property type="term" value="F:steroid hydroxylase activity"/>
    <property type="evidence" value="ECO:0007669"/>
    <property type="project" value="TreeGrafter"/>
</dbReference>
<dbReference type="Gene3D" id="2.130.10.10">
    <property type="entry name" value="YVTN repeat-like/Quinoprotein amine dehydrogenase"/>
    <property type="match status" value="1"/>
</dbReference>
<dbReference type="InterPro" id="IPR002401">
    <property type="entry name" value="Cyt_P450_E_grp-I"/>
</dbReference>